<sequence length="193" mass="21900">MFPKLSREHKGPERPVFKSHKCGSTPHVASTCTKKTKICLVNAIEEVQCAEEKEESDQYSEIFEDTPVEKYPIEKITAFFEVTEVHTHLPHYSEDFCNLINIHDARICKTEPSKGKGYTSGHSCIKSILINYVEEKVNLETGEFCTCVGKEYLQVILPELKNHLLPIEGVQFSSPSYNMYLLGKLDTDIVVSL</sequence>
<comment type="caution">
    <text evidence="1">The sequence shown here is derived from an EMBL/GenBank/DDBJ whole genome shotgun (WGS) entry which is preliminary data.</text>
</comment>
<dbReference type="EMBL" id="AVOT02058807">
    <property type="protein sequence ID" value="MBW0552605.1"/>
    <property type="molecule type" value="Genomic_DNA"/>
</dbReference>
<proteinExistence type="predicted"/>
<dbReference type="Proteomes" id="UP000765509">
    <property type="component" value="Unassembled WGS sequence"/>
</dbReference>
<dbReference type="AlphaFoldDB" id="A0A9Q3P903"/>
<organism evidence="1 2">
    <name type="scientific">Austropuccinia psidii MF-1</name>
    <dbReference type="NCBI Taxonomy" id="1389203"/>
    <lineage>
        <taxon>Eukaryota</taxon>
        <taxon>Fungi</taxon>
        <taxon>Dikarya</taxon>
        <taxon>Basidiomycota</taxon>
        <taxon>Pucciniomycotina</taxon>
        <taxon>Pucciniomycetes</taxon>
        <taxon>Pucciniales</taxon>
        <taxon>Sphaerophragmiaceae</taxon>
        <taxon>Austropuccinia</taxon>
    </lineage>
</organism>
<name>A0A9Q3P903_9BASI</name>
<keyword evidence="2" id="KW-1185">Reference proteome</keyword>
<gene>
    <name evidence="1" type="ORF">O181_092320</name>
</gene>
<protein>
    <submittedName>
        <fullName evidence="1">Uncharacterized protein</fullName>
    </submittedName>
</protein>
<evidence type="ECO:0000313" key="2">
    <source>
        <dbReference type="Proteomes" id="UP000765509"/>
    </source>
</evidence>
<accession>A0A9Q3P903</accession>
<dbReference type="OrthoDB" id="2517660at2759"/>
<evidence type="ECO:0000313" key="1">
    <source>
        <dbReference type="EMBL" id="MBW0552605.1"/>
    </source>
</evidence>
<reference evidence="1" key="1">
    <citation type="submission" date="2021-03" db="EMBL/GenBank/DDBJ databases">
        <title>Draft genome sequence of rust myrtle Austropuccinia psidii MF-1, a brazilian biotype.</title>
        <authorList>
            <person name="Quecine M.C."/>
            <person name="Pachon D.M.R."/>
            <person name="Bonatelli M.L."/>
            <person name="Correr F.H."/>
            <person name="Franceschini L.M."/>
            <person name="Leite T.F."/>
            <person name="Margarido G.R.A."/>
            <person name="Almeida C.A."/>
            <person name="Ferrarezi J.A."/>
            <person name="Labate C.A."/>
        </authorList>
    </citation>
    <scope>NUCLEOTIDE SEQUENCE</scope>
    <source>
        <strain evidence="1">MF-1</strain>
    </source>
</reference>